<dbReference type="AlphaFoldDB" id="A0A1B3XK89"/>
<protein>
    <recommendedName>
        <fullName evidence="5">Glycosyl transferase</fullName>
    </recommendedName>
</protein>
<dbReference type="KEGG" id="bmur:ABE28_004655"/>
<evidence type="ECO:0000313" key="4">
    <source>
        <dbReference type="Proteomes" id="UP000077926"/>
    </source>
</evidence>
<dbReference type="OrthoDB" id="179766at2"/>
<reference evidence="3 4" key="1">
    <citation type="submission" date="2016-08" db="EMBL/GenBank/DDBJ databases">
        <title>Complete genome sequence of Bacillus muralis G25-68, a strain with toxicity to nematodes.</title>
        <authorList>
            <person name="Zheng Z."/>
        </authorList>
    </citation>
    <scope>NUCLEOTIDE SEQUENCE [LARGE SCALE GENOMIC DNA]</scope>
    <source>
        <strain evidence="3 4">G25-68</strain>
    </source>
</reference>
<dbReference type="Gene3D" id="3.40.50.2000">
    <property type="entry name" value="Glycogen Phosphorylase B"/>
    <property type="match status" value="2"/>
</dbReference>
<dbReference type="SUPFAM" id="SSF53756">
    <property type="entry name" value="UDP-Glycosyltransferase/glycogen phosphorylase"/>
    <property type="match status" value="1"/>
</dbReference>
<evidence type="ECO:0000313" key="3">
    <source>
        <dbReference type="EMBL" id="AOH53631.1"/>
    </source>
</evidence>
<dbReference type="STRING" id="264697.ABE28_004655"/>
<dbReference type="GO" id="GO:0016757">
    <property type="term" value="F:glycosyltransferase activity"/>
    <property type="evidence" value="ECO:0007669"/>
    <property type="project" value="InterPro"/>
</dbReference>
<evidence type="ECO:0008006" key="5">
    <source>
        <dbReference type="Google" id="ProtNLM"/>
    </source>
</evidence>
<sequence>MANIVMIGPDSEAKGGIATVIKNFSIHFESEEHQISYLSSWDGGGMWNVCKVFIRTLKRLSKLIDKESVDIVHIHVAQKGSFFRKALLARYARKKGVKVILHIHGSQFDVFYKNASSLLKKIIRSSLHHVDAIVVLSEEWEMVFKELTITPITVIENAVMIPAENRYNVDAKNIVTFGRIGNRKGSYDILDVAEMVFKRNPEINFSLYGDGDIKEVSQLIKKRNLSNVIIGGWIGPEEKVKIYSETGLHLLPSYHEGLPMAILETMANGIPNISTNVGGIPQVIHNEKNGFLVKPGDTKQITLYILDFFGNETYRNDLSEEAYSMIKTKFSMSIYLKKWECLYGELAGMNRGEFR</sequence>
<evidence type="ECO:0000259" key="1">
    <source>
        <dbReference type="Pfam" id="PF00534"/>
    </source>
</evidence>
<dbReference type="Proteomes" id="UP000077926">
    <property type="component" value="Chromosome"/>
</dbReference>
<dbReference type="PANTHER" id="PTHR12526">
    <property type="entry name" value="GLYCOSYLTRANSFERASE"/>
    <property type="match status" value="1"/>
</dbReference>
<evidence type="ECO:0000259" key="2">
    <source>
        <dbReference type="Pfam" id="PF13439"/>
    </source>
</evidence>
<dbReference type="InterPro" id="IPR028098">
    <property type="entry name" value="Glyco_trans_4-like_N"/>
</dbReference>
<name>A0A1B3XK89_9BACI</name>
<proteinExistence type="predicted"/>
<dbReference type="EMBL" id="CP017080">
    <property type="protein sequence ID" value="AOH53631.1"/>
    <property type="molecule type" value="Genomic_DNA"/>
</dbReference>
<dbReference type="CDD" id="cd03801">
    <property type="entry name" value="GT4_PimA-like"/>
    <property type="match status" value="1"/>
</dbReference>
<dbReference type="Pfam" id="PF13439">
    <property type="entry name" value="Glyco_transf_4"/>
    <property type="match status" value="1"/>
</dbReference>
<feature type="domain" description="Glycosyl transferase family 1" evidence="1">
    <location>
        <begin position="164"/>
        <end position="324"/>
    </location>
</feature>
<organism evidence="3 4">
    <name type="scientific">Peribacillus muralis</name>
    <dbReference type="NCBI Taxonomy" id="264697"/>
    <lineage>
        <taxon>Bacteria</taxon>
        <taxon>Bacillati</taxon>
        <taxon>Bacillota</taxon>
        <taxon>Bacilli</taxon>
        <taxon>Bacillales</taxon>
        <taxon>Bacillaceae</taxon>
        <taxon>Peribacillus</taxon>
    </lineage>
</organism>
<gene>
    <name evidence="3" type="ORF">ABE28_004655</name>
</gene>
<keyword evidence="4" id="KW-1185">Reference proteome</keyword>
<dbReference type="InterPro" id="IPR001296">
    <property type="entry name" value="Glyco_trans_1"/>
</dbReference>
<dbReference type="Pfam" id="PF00534">
    <property type="entry name" value="Glycos_transf_1"/>
    <property type="match status" value="1"/>
</dbReference>
<feature type="domain" description="Glycosyltransferase subfamily 4-like N-terminal" evidence="2">
    <location>
        <begin position="15"/>
        <end position="159"/>
    </location>
</feature>
<accession>A0A1B3XK89</accession>
<dbReference type="PANTHER" id="PTHR12526:SF630">
    <property type="entry name" value="GLYCOSYLTRANSFERASE"/>
    <property type="match status" value="1"/>
</dbReference>